<proteinExistence type="predicted"/>
<evidence type="ECO:0000313" key="2">
    <source>
        <dbReference type="Proteomes" id="UP000001068"/>
    </source>
</evidence>
<dbReference type="AlphaFoldDB" id="E8R739"/>
<sequence length="120" mass="13843">MISDLAEFLRRHGFKVIAYRDALRVPDEELPIYLEVKLDAGKIYTAIGFTEELREILEEKASGGESIEDIVEDALSRLNTCALLVKKWADERRLVTIFRLREGSVELMDLLEELREEMEG</sequence>
<dbReference type="KEGG" id="dmu:Desmu_0153"/>
<protein>
    <submittedName>
        <fullName evidence="1">Uncharacterized protein</fullName>
    </submittedName>
</protein>
<evidence type="ECO:0000313" key="1">
    <source>
        <dbReference type="EMBL" id="ADV64472.1"/>
    </source>
</evidence>
<gene>
    <name evidence="1" type="ordered locus">Desmu_0153</name>
</gene>
<keyword evidence="2" id="KW-1185">Reference proteome</keyword>
<accession>E8R739</accession>
<organism evidence="1 2">
    <name type="scientific">Desulfurococcus mucosus (strain ATCC 35584 / DSM 2162 / JCM 9187 / O7/1)</name>
    <dbReference type="NCBI Taxonomy" id="765177"/>
    <lineage>
        <taxon>Archaea</taxon>
        <taxon>Thermoproteota</taxon>
        <taxon>Thermoprotei</taxon>
        <taxon>Desulfurococcales</taxon>
        <taxon>Desulfurococcaceae</taxon>
        <taxon>Desulfurococcus</taxon>
    </lineage>
</organism>
<name>E8R739_DESM0</name>
<reference evidence="1 2" key="2">
    <citation type="journal article" date="2011" name="Stand. Genomic Sci.">
        <title>Complete genome sequence of Desulfurococcus mucosus type strain (O7/1).</title>
        <authorList>
            <person name="Wirth R."/>
            <person name="Chertkov O."/>
            <person name="Held B."/>
            <person name="Lapidus A."/>
            <person name="Nolan M."/>
            <person name="Lucas S."/>
            <person name="Hammon N."/>
            <person name="Deshpande S."/>
            <person name="Cheng J.F."/>
            <person name="Tapia R."/>
            <person name="Han C."/>
            <person name="Goodwin L."/>
            <person name="Pitluck S."/>
            <person name="Liolios K."/>
            <person name="Ioanna P."/>
            <person name="Ivanova N."/>
            <person name="Mavromatis K."/>
            <person name="Mikhailova N."/>
            <person name="Pati A."/>
            <person name="Chen A."/>
            <person name="Palaniappan K."/>
            <person name="Land M."/>
            <person name="Hauser L."/>
            <person name="Chang Y.J."/>
            <person name="Jeffries C.D."/>
            <person name="Bilek Y."/>
            <person name="Hader T."/>
            <person name="Rohde M."/>
            <person name="Spring S."/>
            <person name="Sikorski J."/>
            <person name="Goker M."/>
            <person name="Woyke T."/>
            <person name="Bristow J."/>
            <person name="Eisen J.A."/>
            <person name="Markowitz V."/>
            <person name="Hugenholtz P."/>
            <person name="Kyrpides N.C."/>
            <person name="Klenk H.P."/>
        </authorList>
    </citation>
    <scope>NUCLEOTIDE SEQUENCE [LARGE SCALE GENOMIC DNA]</scope>
    <source>
        <strain evidence="2">ATCC 35584 / DSM 2162 / JCM 9187 / O7/1</strain>
    </source>
</reference>
<reference evidence="2" key="1">
    <citation type="submission" date="2010-11" db="EMBL/GenBank/DDBJ databases">
        <title>The complete genome of Desulfurococcus mucosus DSM 2162.</title>
        <authorList>
            <consortium name="US DOE Joint Genome Institute (JGI-PGF)"/>
            <person name="Lucas S."/>
            <person name="Copeland A."/>
            <person name="Lapidus A."/>
            <person name="Bruce D."/>
            <person name="Goodwin L."/>
            <person name="Pitluck S."/>
            <person name="Kyrpides N."/>
            <person name="Mavromatis K."/>
            <person name="Pagani I."/>
            <person name="Ivanova N."/>
            <person name="Ovchinnikova G."/>
            <person name="Chertkov O."/>
            <person name="Held B."/>
            <person name="Brettin T."/>
            <person name="Detter J.C."/>
            <person name="Tapia R."/>
            <person name="Han C."/>
            <person name="Land M."/>
            <person name="Hauser L."/>
            <person name="Markowitz V."/>
            <person name="Cheng J.-F."/>
            <person name="Hugenholtz P."/>
            <person name="Woyke T."/>
            <person name="Wu D."/>
            <person name="Wirth R."/>
            <person name="Bilek Y."/>
            <person name="Hader T."/>
            <person name="Klenk H.-P."/>
            <person name="Eisen J.A."/>
        </authorList>
    </citation>
    <scope>NUCLEOTIDE SEQUENCE [LARGE SCALE GENOMIC DNA]</scope>
    <source>
        <strain evidence="2">ATCC 35584 / DSM 2162 / JCM 9187 / O7/1</strain>
    </source>
</reference>
<dbReference type="STRING" id="765177.Desmu_0153"/>
<dbReference type="Proteomes" id="UP000001068">
    <property type="component" value="Chromosome"/>
</dbReference>
<dbReference type="OrthoDB" id="377514at2157"/>
<dbReference type="eggNOG" id="arCOG06079">
    <property type="taxonomic scope" value="Archaea"/>
</dbReference>
<dbReference type="EMBL" id="CP002363">
    <property type="protein sequence ID" value="ADV64472.1"/>
    <property type="molecule type" value="Genomic_DNA"/>
</dbReference>
<dbReference type="HOGENOM" id="CLU_2044315_0_0_2"/>